<gene>
    <name evidence="2" type="ORF">AT274_08360</name>
</gene>
<sequence length="65" mass="7343">MDVNNIELPESLKEVLWDGWMLLGIIFVVCTVLVIIRSYIPDDMLPIIKGVVALFILGGIFYIGY</sequence>
<feature type="transmembrane region" description="Helical" evidence="1">
    <location>
        <begin position="20"/>
        <end position="40"/>
    </location>
</feature>
<keyword evidence="1" id="KW-0812">Transmembrane</keyword>
<evidence type="ECO:0000256" key="1">
    <source>
        <dbReference type="SAM" id="Phobius"/>
    </source>
</evidence>
<evidence type="ECO:0000313" key="2">
    <source>
        <dbReference type="EMBL" id="KXX99635.1"/>
    </source>
</evidence>
<evidence type="ECO:0000313" key="3">
    <source>
        <dbReference type="Proteomes" id="UP000075591"/>
    </source>
</evidence>
<dbReference type="AlphaFoldDB" id="A0A150B6B8"/>
<dbReference type="EMBL" id="LOMT01000057">
    <property type="protein sequence ID" value="KXX99635.1"/>
    <property type="molecule type" value="Genomic_DNA"/>
</dbReference>
<keyword evidence="1" id="KW-0472">Membrane</keyword>
<reference evidence="2 3" key="1">
    <citation type="submission" date="2015-12" db="EMBL/GenBank/DDBJ databases">
        <title>Bacillus cereus Group isolate.</title>
        <authorList>
            <person name="Kovac J."/>
        </authorList>
    </citation>
    <scope>NUCLEOTIDE SEQUENCE [LARGE SCALE GENOMIC DNA]</scope>
    <source>
        <strain evidence="2 3">FSL W8-0275</strain>
    </source>
</reference>
<proteinExistence type="predicted"/>
<name>A0A150B6B8_BACCE</name>
<comment type="caution">
    <text evidence="2">The sequence shown here is derived from an EMBL/GenBank/DDBJ whole genome shotgun (WGS) entry which is preliminary data.</text>
</comment>
<dbReference type="RefSeq" id="WP_017560490.1">
    <property type="nucleotide sequence ID" value="NZ_JARPVK010000011.1"/>
</dbReference>
<accession>A0A150B6B8</accession>
<dbReference type="PATRIC" id="fig|1396.432.peg.4172"/>
<protein>
    <submittedName>
        <fullName evidence="2">Uncharacterized protein</fullName>
    </submittedName>
</protein>
<keyword evidence="1" id="KW-1133">Transmembrane helix</keyword>
<dbReference type="Proteomes" id="UP000075591">
    <property type="component" value="Unassembled WGS sequence"/>
</dbReference>
<organism evidence="2 3">
    <name type="scientific">Bacillus cereus</name>
    <dbReference type="NCBI Taxonomy" id="1396"/>
    <lineage>
        <taxon>Bacteria</taxon>
        <taxon>Bacillati</taxon>
        <taxon>Bacillota</taxon>
        <taxon>Bacilli</taxon>
        <taxon>Bacillales</taxon>
        <taxon>Bacillaceae</taxon>
        <taxon>Bacillus</taxon>
        <taxon>Bacillus cereus group</taxon>
    </lineage>
</organism>
<feature type="transmembrane region" description="Helical" evidence="1">
    <location>
        <begin position="47"/>
        <end position="64"/>
    </location>
</feature>